<evidence type="ECO:0000313" key="1">
    <source>
        <dbReference type="EMBL" id="KAJ4718613.1"/>
    </source>
</evidence>
<accession>A0ACC1Y603</accession>
<sequence>MEFVGAILEILSCVSPPVCKYVQYHRKLDENVEKLRRMVRELNSKREDLKATLERECVGGKLPKNEVKDWLQNIERIISNTQAIEEEVDKRKFFSRARLGKLVEDQIQEVNEYYAKGCSFTSLVIDAPESIGLILETTTLAGERNKKTMEEIWKFLMSDNVTKIGVYGMGGVGKTTILKHINNRLQEESKTFNVVIWVTVSQSLDLIELQNKIAGALDQELGEIDDKVKRAGKLSRMLKEKGKFVLILDDVWEELSLEEVGIPEPTEDNGCKLVITTRSRDVCHSMGCAEVRVQPLTEEEALDLFLDKIGHDVLEVPTLKEIVVSVVEECAGLPLAIVTVASCMRGVDKIHEWRNALNELSGNVRSVKGADARVFGQLEFSYNRLKDKKVQHCFLYCALYPEDFTIPKDELIDYWIAEGILDEVETVQAKYDRGHTMLDRLVNSCLLENEERGLCVRMHDLVRGMALRITRESSLFMIKAGIKLQNFPSEEEWEENLEKASLMRNKIKKIPSNMSPNCPSLSALLLQRNLYLRRIPKRFFVHMKGLKILDLSFTRIEELPNSVSDLINLRSLLLRRCRRLKRVPSLEKLSALQYLDFDEAGIEGVPEGLEKLKKLIFLNLNSKKLKKFPDGILPNLHSLFRLSVYWGWKTSSKTVEEAAKLSHQLDSFDAQFRRADDFNIYVKFLGRRGPRSYRLSLKGTDGSVPFLRLSLYLRSVRLHNLHKMEKMVSIINCRIFEREEGIILPKDVQSLSMSAVADLIRLNDVFSGDNEEEAGAYSSLRVIVIGDCRNLKMGFSPQLLPALQNLEIISLDKCFKIEEIITLNDVDSEEEEEEEAALSAGAGAAAEEEEEEEEREEEEEEKEEEEEEEEEAEEEDGKKELGRNTITITLPRLRKLFLVHMRSLKSICSDNGVMVCASLEEIRIRNCPKLKRLSLSLPLLDNGEPSALPALKAIRIEREIWESLEWDEANAKTVLNPYCEFYM</sequence>
<dbReference type="EMBL" id="CM051398">
    <property type="protein sequence ID" value="KAJ4718613.1"/>
    <property type="molecule type" value="Genomic_DNA"/>
</dbReference>
<keyword evidence="2" id="KW-1185">Reference proteome</keyword>
<reference evidence="1 2" key="1">
    <citation type="journal article" date="2023" name="Science">
        <title>Complex scaffold remodeling in plant triterpene biosynthesis.</title>
        <authorList>
            <person name="De La Pena R."/>
            <person name="Hodgson H."/>
            <person name="Liu J.C."/>
            <person name="Stephenson M.J."/>
            <person name="Martin A.C."/>
            <person name="Owen C."/>
            <person name="Harkess A."/>
            <person name="Leebens-Mack J."/>
            <person name="Jimenez L.E."/>
            <person name="Osbourn A."/>
            <person name="Sattely E.S."/>
        </authorList>
    </citation>
    <scope>NUCLEOTIDE SEQUENCE [LARGE SCALE GENOMIC DNA]</scope>
    <source>
        <strain evidence="2">cv. JPN11</strain>
        <tissue evidence="1">Leaf</tissue>
    </source>
</reference>
<organism evidence="1 2">
    <name type="scientific">Melia azedarach</name>
    <name type="common">Chinaberry tree</name>
    <dbReference type="NCBI Taxonomy" id="155640"/>
    <lineage>
        <taxon>Eukaryota</taxon>
        <taxon>Viridiplantae</taxon>
        <taxon>Streptophyta</taxon>
        <taxon>Embryophyta</taxon>
        <taxon>Tracheophyta</taxon>
        <taxon>Spermatophyta</taxon>
        <taxon>Magnoliopsida</taxon>
        <taxon>eudicotyledons</taxon>
        <taxon>Gunneridae</taxon>
        <taxon>Pentapetalae</taxon>
        <taxon>rosids</taxon>
        <taxon>malvids</taxon>
        <taxon>Sapindales</taxon>
        <taxon>Meliaceae</taxon>
        <taxon>Melia</taxon>
    </lineage>
</organism>
<protein>
    <submittedName>
        <fullName evidence="1">Disease resistance protein</fullName>
    </submittedName>
</protein>
<evidence type="ECO:0000313" key="2">
    <source>
        <dbReference type="Proteomes" id="UP001164539"/>
    </source>
</evidence>
<name>A0ACC1Y603_MELAZ</name>
<gene>
    <name evidence="1" type="ORF">OWV82_010272</name>
</gene>
<proteinExistence type="predicted"/>
<dbReference type="Proteomes" id="UP001164539">
    <property type="component" value="Chromosome 5"/>
</dbReference>
<comment type="caution">
    <text evidence="1">The sequence shown here is derived from an EMBL/GenBank/DDBJ whole genome shotgun (WGS) entry which is preliminary data.</text>
</comment>